<feature type="region of interest" description="Disordered" evidence="1">
    <location>
        <begin position="629"/>
        <end position="680"/>
    </location>
</feature>
<reference evidence="2" key="1">
    <citation type="submission" date="2023-10" db="EMBL/GenBank/DDBJ databases">
        <authorList>
            <person name="Chen Y."/>
            <person name="Shah S."/>
            <person name="Dougan E. K."/>
            <person name="Thang M."/>
            <person name="Chan C."/>
        </authorList>
    </citation>
    <scope>NUCLEOTIDE SEQUENCE [LARGE SCALE GENOMIC DNA]</scope>
</reference>
<protein>
    <submittedName>
        <fullName evidence="2">Uncharacterized protein</fullName>
    </submittedName>
</protein>
<feature type="compositionally biased region" description="Basic and acidic residues" evidence="1">
    <location>
        <begin position="646"/>
        <end position="661"/>
    </location>
</feature>
<accession>A0ABN9SJ46</accession>
<sequence>AGRLETFLDMTDAAAALMGELAANPSGSESSGNADRTLRGVKVECPDHARAKLTRALACQKMLLVLAKAEEDGAQLANVSDAVAVASPFRSKDDNVVGGETHSDSLQEDADVQIVADSPGFALLSPRVSHLRLGLDGRILECAKVAVHELIPMIAQRGEDALEITLALRASLGTTFEAALEDLNSAPVATHDLLDAIRAVIAVVASTPASHHFAALRAATKEFQDKKETVKANAMLALYHGDFYKLRATRAFKHSPDMASAVKTMDSAMKAMYRLNGFGSDGVEFTNSFTSPLEQLQRAQQVLVPGATKQWEINLVHSLQRVWGSIGTSKGISLTKIEVGSLARCANSAKDVRPSENVIDDITTWCASTAQAVAATELDETVSAGISGCFDPEFDVQESVDALTAEKQKKRPKFAEDSKVGALLKRGASAAHVLYRAGDVTQALLGEAVVPAGSVLHPSDLGQGRKAFASRLQLEADIALTLETLKEGDLTNAQAADGPATSIKRLLAQMVEYDRRSCSLPEEPHSKKMSDAFGEYKDGQSWHSSLANTSTLTDCFGTCGESLLQQPDLHVQAERIQATLQSYQEAGLMISALGATRTEAVLLRLFNGDGLAQYGPEERDTRTRQIKRERQKFGKRQSVLQPTGDRAAEAVKRKQERHEGATDATVAGDAEVEGGRFQSE</sequence>
<proteinExistence type="predicted"/>
<feature type="non-terminal residue" evidence="2">
    <location>
        <position position="680"/>
    </location>
</feature>
<evidence type="ECO:0000256" key="1">
    <source>
        <dbReference type="SAM" id="MobiDB-lite"/>
    </source>
</evidence>
<feature type="non-terminal residue" evidence="2">
    <location>
        <position position="1"/>
    </location>
</feature>
<comment type="caution">
    <text evidence="2">The sequence shown here is derived from an EMBL/GenBank/DDBJ whole genome shotgun (WGS) entry which is preliminary data.</text>
</comment>
<dbReference type="Proteomes" id="UP001189429">
    <property type="component" value="Unassembled WGS sequence"/>
</dbReference>
<keyword evidence="3" id="KW-1185">Reference proteome</keyword>
<evidence type="ECO:0000313" key="2">
    <source>
        <dbReference type="EMBL" id="CAK0831738.1"/>
    </source>
</evidence>
<gene>
    <name evidence="2" type="ORF">PCOR1329_LOCUS30003</name>
</gene>
<dbReference type="EMBL" id="CAUYUJ010011426">
    <property type="protein sequence ID" value="CAK0831738.1"/>
    <property type="molecule type" value="Genomic_DNA"/>
</dbReference>
<evidence type="ECO:0000313" key="3">
    <source>
        <dbReference type="Proteomes" id="UP001189429"/>
    </source>
</evidence>
<organism evidence="2 3">
    <name type="scientific">Prorocentrum cordatum</name>
    <dbReference type="NCBI Taxonomy" id="2364126"/>
    <lineage>
        <taxon>Eukaryota</taxon>
        <taxon>Sar</taxon>
        <taxon>Alveolata</taxon>
        <taxon>Dinophyceae</taxon>
        <taxon>Prorocentrales</taxon>
        <taxon>Prorocentraceae</taxon>
        <taxon>Prorocentrum</taxon>
    </lineage>
</organism>
<name>A0ABN9SJ46_9DINO</name>